<evidence type="ECO:0000313" key="1">
    <source>
        <dbReference type="EMBL" id="URN95753.1"/>
    </source>
</evidence>
<sequence>MTKTVFVTGADRGLGFSFTKFFLEKQYKVFAGQFIADWDFLSELKEQYPDTLEIVPLDIGDDQSVKKAARQIASKTEHLDMVINNAAIGTRDDHSNILVDLDYENMKTIFNVNTLGSLRVTNSIMGLLLQSEDKLVINISSEAGSVARNHRISGYGYCMSKSALNMQSSIVHEHLKKLGGQVMVFYPGWLQTYMSGQLSTIAPTTPDESALKIIGLIENHKQYMGDEPIFLDMDGQVWPW</sequence>
<dbReference type="Pfam" id="PF00106">
    <property type="entry name" value="adh_short"/>
    <property type="match status" value="1"/>
</dbReference>
<gene>
    <name evidence="1" type="ORF">NAG76_05775</name>
</gene>
<dbReference type="PANTHER" id="PTHR45458:SF1">
    <property type="entry name" value="SHORT CHAIN DEHYDROGENASE"/>
    <property type="match status" value="1"/>
</dbReference>
<evidence type="ECO:0000313" key="2">
    <source>
        <dbReference type="Proteomes" id="UP001056756"/>
    </source>
</evidence>
<dbReference type="SUPFAM" id="SSF51735">
    <property type="entry name" value="NAD(P)-binding Rossmann-fold domains"/>
    <property type="match status" value="1"/>
</dbReference>
<proteinExistence type="predicted"/>
<dbReference type="InterPro" id="IPR036291">
    <property type="entry name" value="NAD(P)-bd_dom_sf"/>
</dbReference>
<protein>
    <submittedName>
        <fullName evidence="1">SDR family NAD(P)-dependent oxidoreductase</fullName>
    </submittedName>
</protein>
<dbReference type="GO" id="GO:0016616">
    <property type="term" value="F:oxidoreductase activity, acting on the CH-OH group of donors, NAD or NADP as acceptor"/>
    <property type="evidence" value="ECO:0007669"/>
    <property type="project" value="TreeGrafter"/>
</dbReference>
<dbReference type="EMBL" id="CP097899">
    <property type="protein sequence ID" value="URN95753.1"/>
    <property type="molecule type" value="Genomic_DNA"/>
</dbReference>
<accession>A0A9J6ZJ56</accession>
<dbReference type="PANTHER" id="PTHR45458">
    <property type="entry name" value="SHORT-CHAIN DEHYDROGENASE/REDUCTASE SDR"/>
    <property type="match status" value="1"/>
</dbReference>
<organism evidence="1 2">
    <name type="scientific">Candidatus Pristimantibacillus lignocellulolyticus</name>
    <dbReference type="NCBI Taxonomy" id="2994561"/>
    <lineage>
        <taxon>Bacteria</taxon>
        <taxon>Bacillati</taxon>
        <taxon>Bacillota</taxon>
        <taxon>Bacilli</taxon>
        <taxon>Bacillales</taxon>
        <taxon>Paenibacillaceae</taxon>
        <taxon>Candidatus Pristimantibacillus</taxon>
    </lineage>
</organism>
<dbReference type="Proteomes" id="UP001056756">
    <property type="component" value="Chromosome"/>
</dbReference>
<reference evidence="1" key="1">
    <citation type="submission" date="2022-05" db="EMBL/GenBank/DDBJ databases">
        <title>Novel bacterial taxa in a minimal lignocellulolytic consortium and its capacity to transform plastics disclosed by genome-resolved metagenomics.</title>
        <authorList>
            <person name="Rodriguez C.A.D."/>
            <person name="Diaz-Garcia L."/>
            <person name="Herrera K."/>
            <person name="Tarazona N.A."/>
            <person name="Sproer C."/>
            <person name="Overmann J."/>
            <person name="Jimenez D.J."/>
        </authorList>
    </citation>
    <scope>NUCLEOTIDE SEQUENCE</scope>
    <source>
        <strain evidence="1">MAG5</strain>
    </source>
</reference>
<dbReference type="Gene3D" id="3.40.50.720">
    <property type="entry name" value="NAD(P)-binding Rossmann-like Domain"/>
    <property type="match status" value="1"/>
</dbReference>
<dbReference type="InterPro" id="IPR052184">
    <property type="entry name" value="SDR_enzymes"/>
</dbReference>
<dbReference type="InterPro" id="IPR002347">
    <property type="entry name" value="SDR_fam"/>
</dbReference>
<dbReference type="PRINTS" id="PR00081">
    <property type="entry name" value="GDHRDH"/>
</dbReference>
<dbReference type="KEGG" id="plig:NAG76_05775"/>
<dbReference type="AlphaFoldDB" id="A0A9J6ZJ56"/>
<name>A0A9J6ZJ56_9BACL</name>